<dbReference type="EMBL" id="JARQWQ010000024">
    <property type="protein sequence ID" value="KAK2563922.1"/>
    <property type="molecule type" value="Genomic_DNA"/>
</dbReference>
<name>A0AAD9QME3_ACRCE</name>
<reference evidence="1" key="2">
    <citation type="journal article" date="2023" name="Science">
        <title>Genomic signatures of disease resistance in endangered staghorn corals.</title>
        <authorList>
            <person name="Vollmer S.V."/>
            <person name="Selwyn J.D."/>
            <person name="Despard B.A."/>
            <person name="Roesel C.L."/>
        </authorList>
    </citation>
    <scope>NUCLEOTIDE SEQUENCE</scope>
    <source>
        <strain evidence="1">K2</strain>
    </source>
</reference>
<dbReference type="Proteomes" id="UP001249851">
    <property type="component" value="Unassembled WGS sequence"/>
</dbReference>
<protein>
    <submittedName>
        <fullName evidence="1">Uncharacterized protein</fullName>
    </submittedName>
</protein>
<evidence type="ECO:0000313" key="1">
    <source>
        <dbReference type="EMBL" id="KAK2563922.1"/>
    </source>
</evidence>
<proteinExistence type="predicted"/>
<sequence length="137" mass="16497">MRRFFLPIAFRRETRLLLPQENPRDIVDMMKTAFLVFGLLVAFAWQSSAHYSRKNKLRKTYKLESADLPERDTTKRNWEQFKRRLHPVQLSRPEYYEDNDLVAEDTPEMDETESHQKKYIEDMTSLLMEDEGSTFDE</sequence>
<reference evidence="1" key="1">
    <citation type="journal article" date="2023" name="G3 (Bethesda)">
        <title>Whole genome assembly and annotation of the endangered Caribbean coral Acropora cervicornis.</title>
        <authorList>
            <person name="Selwyn J.D."/>
            <person name="Vollmer S.V."/>
        </authorList>
    </citation>
    <scope>NUCLEOTIDE SEQUENCE</scope>
    <source>
        <strain evidence="1">K2</strain>
    </source>
</reference>
<accession>A0AAD9QME3</accession>
<organism evidence="1 2">
    <name type="scientific">Acropora cervicornis</name>
    <name type="common">Staghorn coral</name>
    <dbReference type="NCBI Taxonomy" id="6130"/>
    <lineage>
        <taxon>Eukaryota</taxon>
        <taxon>Metazoa</taxon>
        <taxon>Cnidaria</taxon>
        <taxon>Anthozoa</taxon>
        <taxon>Hexacorallia</taxon>
        <taxon>Scleractinia</taxon>
        <taxon>Astrocoeniina</taxon>
        <taxon>Acroporidae</taxon>
        <taxon>Acropora</taxon>
    </lineage>
</organism>
<gene>
    <name evidence="1" type="ORF">P5673_012937</name>
</gene>
<keyword evidence="2" id="KW-1185">Reference proteome</keyword>
<comment type="caution">
    <text evidence="1">The sequence shown here is derived from an EMBL/GenBank/DDBJ whole genome shotgun (WGS) entry which is preliminary data.</text>
</comment>
<evidence type="ECO:0000313" key="2">
    <source>
        <dbReference type="Proteomes" id="UP001249851"/>
    </source>
</evidence>
<dbReference type="AlphaFoldDB" id="A0AAD9QME3"/>